<reference evidence="2" key="1">
    <citation type="journal article" date="2019" name="bioRxiv">
        <title>The Genome of the Zebra Mussel, Dreissena polymorpha: A Resource for Invasive Species Research.</title>
        <authorList>
            <person name="McCartney M.A."/>
            <person name="Auch B."/>
            <person name="Kono T."/>
            <person name="Mallez S."/>
            <person name="Zhang Y."/>
            <person name="Obille A."/>
            <person name="Becker A."/>
            <person name="Abrahante J.E."/>
            <person name="Garbe J."/>
            <person name="Badalamenti J.P."/>
            <person name="Herman A."/>
            <person name="Mangelson H."/>
            <person name="Liachko I."/>
            <person name="Sullivan S."/>
            <person name="Sone E.D."/>
            <person name="Koren S."/>
            <person name="Silverstein K.A.T."/>
            <person name="Beckman K.B."/>
            <person name="Gohl D.M."/>
        </authorList>
    </citation>
    <scope>NUCLEOTIDE SEQUENCE</scope>
    <source>
        <strain evidence="2">Duluth1</strain>
        <tissue evidence="2">Whole animal</tissue>
    </source>
</reference>
<gene>
    <name evidence="2" type="ORF">DPMN_133538</name>
</gene>
<reference evidence="2" key="2">
    <citation type="submission" date="2020-11" db="EMBL/GenBank/DDBJ databases">
        <authorList>
            <person name="McCartney M.A."/>
            <person name="Auch B."/>
            <person name="Kono T."/>
            <person name="Mallez S."/>
            <person name="Becker A."/>
            <person name="Gohl D.M."/>
            <person name="Silverstein K.A.T."/>
            <person name="Koren S."/>
            <person name="Bechman K.B."/>
            <person name="Herman A."/>
            <person name="Abrahante J.E."/>
            <person name="Garbe J."/>
        </authorList>
    </citation>
    <scope>NUCLEOTIDE SEQUENCE</scope>
    <source>
        <strain evidence="2">Duluth1</strain>
        <tissue evidence="2">Whole animal</tissue>
    </source>
</reference>
<protein>
    <submittedName>
        <fullName evidence="2">Uncharacterized protein</fullName>
    </submittedName>
</protein>
<proteinExistence type="predicted"/>
<evidence type="ECO:0000313" key="3">
    <source>
        <dbReference type="Proteomes" id="UP000828390"/>
    </source>
</evidence>
<dbReference type="Proteomes" id="UP000828390">
    <property type="component" value="Unassembled WGS sequence"/>
</dbReference>
<organism evidence="2 3">
    <name type="scientific">Dreissena polymorpha</name>
    <name type="common">Zebra mussel</name>
    <name type="synonym">Mytilus polymorpha</name>
    <dbReference type="NCBI Taxonomy" id="45954"/>
    <lineage>
        <taxon>Eukaryota</taxon>
        <taxon>Metazoa</taxon>
        <taxon>Spiralia</taxon>
        <taxon>Lophotrochozoa</taxon>
        <taxon>Mollusca</taxon>
        <taxon>Bivalvia</taxon>
        <taxon>Autobranchia</taxon>
        <taxon>Heteroconchia</taxon>
        <taxon>Euheterodonta</taxon>
        <taxon>Imparidentia</taxon>
        <taxon>Neoheterodontei</taxon>
        <taxon>Myida</taxon>
        <taxon>Dreissenoidea</taxon>
        <taxon>Dreissenidae</taxon>
        <taxon>Dreissena</taxon>
    </lineage>
</organism>
<dbReference type="EMBL" id="JAIWYP010000006">
    <property type="protein sequence ID" value="KAH3805241.1"/>
    <property type="molecule type" value="Genomic_DNA"/>
</dbReference>
<evidence type="ECO:0000256" key="1">
    <source>
        <dbReference type="SAM" id="MobiDB-lite"/>
    </source>
</evidence>
<dbReference type="AlphaFoldDB" id="A0A9D4FY36"/>
<evidence type="ECO:0000313" key="2">
    <source>
        <dbReference type="EMBL" id="KAH3805241.1"/>
    </source>
</evidence>
<feature type="compositionally biased region" description="Low complexity" evidence="1">
    <location>
        <begin position="59"/>
        <end position="73"/>
    </location>
</feature>
<keyword evidence="3" id="KW-1185">Reference proteome</keyword>
<sequence>MLPMSHMNNNMTNMNLNNSGDMLNKGVGMMASTGQGQYPLSPPDNTSHVRHSDQASMHSNSTANTSQSQSMSNHISTNGTAASHMALPNHKSVPPTSQQATSVRDDLNFDPTAIIDVSLHSIGKCQFILDEF</sequence>
<accession>A0A9D4FY36</accession>
<feature type="region of interest" description="Disordered" evidence="1">
    <location>
        <begin position="29"/>
        <end position="102"/>
    </location>
</feature>
<name>A0A9D4FY36_DREPO</name>
<comment type="caution">
    <text evidence="2">The sequence shown here is derived from an EMBL/GenBank/DDBJ whole genome shotgun (WGS) entry which is preliminary data.</text>
</comment>
<feature type="compositionally biased region" description="Polar residues" evidence="1">
    <location>
        <begin position="32"/>
        <end position="46"/>
    </location>
</feature>